<feature type="transmembrane region" description="Helical" evidence="1">
    <location>
        <begin position="79"/>
        <end position="101"/>
    </location>
</feature>
<proteinExistence type="predicted"/>
<feature type="non-terminal residue" evidence="2">
    <location>
        <position position="1"/>
    </location>
</feature>
<accession>A0A9P5X4E9</accession>
<sequence>RFRNYHGAWSARLNREQTVYLQTGPTPTRSKLFRLFSPALFFIPHAQLQRVEPLVVDRSVIAIHWGRFFEELLEEWNQAATVATIMLAANCAFLAIPIFQQPEPDPHSAPDQVASYLSLTSSLFGLILGMVMYRQHQVNRPGTANEIVSLRTRPQHRLEHLVFVWSLPQALVLWS</sequence>
<keyword evidence="3" id="KW-1185">Reference proteome</keyword>
<evidence type="ECO:0000313" key="3">
    <source>
        <dbReference type="Proteomes" id="UP000807342"/>
    </source>
</evidence>
<feature type="transmembrane region" description="Helical" evidence="1">
    <location>
        <begin position="113"/>
        <end position="133"/>
    </location>
</feature>
<dbReference type="AlphaFoldDB" id="A0A9P5X4E9"/>
<evidence type="ECO:0000256" key="1">
    <source>
        <dbReference type="SAM" id="Phobius"/>
    </source>
</evidence>
<keyword evidence="1" id="KW-0472">Membrane</keyword>
<reference evidence="2" key="1">
    <citation type="submission" date="2020-11" db="EMBL/GenBank/DDBJ databases">
        <authorList>
            <consortium name="DOE Joint Genome Institute"/>
            <person name="Ahrendt S."/>
            <person name="Riley R."/>
            <person name="Andreopoulos W."/>
            <person name="Labutti K."/>
            <person name="Pangilinan J."/>
            <person name="Ruiz-Duenas F.J."/>
            <person name="Barrasa J.M."/>
            <person name="Sanchez-Garcia M."/>
            <person name="Camarero S."/>
            <person name="Miyauchi S."/>
            <person name="Serrano A."/>
            <person name="Linde D."/>
            <person name="Babiker R."/>
            <person name="Drula E."/>
            <person name="Ayuso-Fernandez I."/>
            <person name="Pacheco R."/>
            <person name="Padilla G."/>
            <person name="Ferreira P."/>
            <person name="Barriuso J."/>
            <person name="Kellner H."/>
            <person name="Castanera R."/>
            <person name="Alfaro M."/>
            <person name="Ramirez L."/>
            <person name="Pisabarro A.G."/>
            <person name="Kuo A."/>
            <person name="Tritt A."/>
            <person name="Lipzen A."/>
            <person name="He G."/>
            <person name="Yan M."/>
            <person name="Ng V."/>
            <person name="Cullen D."/>
            <person name="Martin F."/>
            <person name="Rosso M.-N."/>
            <person name="Henrissat B."/>
            <person name="Hibbett D."/>
            <person name="Martinez A.T."/>
            <person name="Grigoriev I.V."/>
        </authorList>
    </citation>
    <scope>NUCLEOTIDE SEQUENCE</scope>
    <source>
        <strain evidence="2">MF-IS2</strain>
    </source>
</reference>
<evidence type="ECO:0000313" key="2">
    <source>
        <dbReference type="EMBL" id="KAF9444227.1"/>
    </source>
</evidence>
<gene>
    <name evidence="2" type="ORF">P691DRAFT_678002</name>
</gene>
<keyword evidence="1" id="KW-0812">Transmembrane</keyword>
<name>A0A9P5X4E9_9AGAR</name>
<protein>
    <submittedName>
        <fullName evidence="2">Uncharacterized protein</fullName>
    </submittedName>
</protein>
<dbReference type="Proteomes" id="UP000807342">
    <property type="component" value="Unassembled WGS sequence"/>
</dbReference>
<comment type="caution">
    <text evidence="2">The sequence shown here is derived from an EMBL/GenBank/DDBJ whole genome shotgun (WGS) entry which is preliminary data.</text>
</comment>
<organism evidence="2 3">
    <name type="scientific">Macrolepiota fuliginosa MF-IS2</name>
    <dbReference type="NCBI Taxonomy" id="1400762"/>
    <lineage>
        <taxon>Eukaryota</taxon>
        <taxon>Fungi</taxon>
        <taxon>Dikarya</taxon>
        <taxon>Basidiomycota</taxon>
        <taxon>Agaricomycotina</taxon>
        <taxon>Agaricomycetes</taxon>
        <taxon>Agaricomycetidae</taxon>
        <taxon>Agaricales</taxon>
        <taxon>Agaricineae</taxon>
        <taxon>Agaricaceae</taxon>
        <taxon>Macrolepiota</taxon>
    </lineage>
</organism>
<dbReference type="EMBL" id="MU151392">
    <property type="protein sequence ID" value="KAF9444227.1"/>
    <property type="molecule type" value="Genomic_DNA"/>
</dbReference>
<keyword evidence="1" id="KW-1133">Transmembrane helix</keyword>
<dbReference type="OrthoDB" id="2657661at2759"/>